<accession>A0A0F4KR21</accession>
<comment type="caution">
    <text evidence="2">The sequence shown here is derived from an EMBL/GenBank/DDBJ whole genome shotgun (WGS) entry which is preliminary data.</text>
</comment>
<feature type="transmembrane region" description="Helical" evidence="1">
    <location>
        <begin position="20"/>
        <end position="43"/>
    </location>
</feature>
<protein>
    <recommendedName>
        <fullName evidence="4">ABC transporter permease</fullName>
    </recommendedName>
</protein>
<feature type="transmembrane region" description="Helical" evidence="1">
    <location>
        <begin position="101"/>
        <end position="124"/>
    </location>
</feature>
<dbReference type="GO" id="GO:0016020">
    <property type="term" value="C:membrane"/>
    <property type="evidence" value="ECO:0007669"/>
    <property type="project" value="InterPro"/>
</dbReference>
<organism evidence="2 3">
    <name type="scientific">Bombilactobacillus mellis</name>
    <dbReference type="NCBI Taxonomy" id="1218508"/>
    <lineage>
        <taxon>Bacteria</taxon>
        <taxon>Bacillati</taxon>
        <taxon>Bacillota</taxon>
        <taxon>Bacilli</taxon>
        <taxon>Lactobacillales</taxon>
        <taxon>Lactobacillaceae</taxon>
        <taxon>Bombilactobacillus</taxon>
    </lineage>
</organism>
<evidence type="ECO:0000256" key="1">
    <source>
        <dbReference type="SAM" id="Phobius"/>
    </source>
</evidence>
<feature type="transmembrane region" description="Helical" evidence="1">
    <location>
        <begin position="283"/>
        <end position="315"/>
    </location>
</feature>
<dbReference type="PIRSF" id="PIRSF037259">
    <property type="entry name" value="EcsB_ABC"/>
    <property type="match status" value="1"/>
</dbReference>
<evidence type="ECO:0008006" key="4">
    <source>
        <dbReference type="Google" id="ProtNLM"/>
    </source>
</evidence>
<sequence length="403" mass="47069">MKALWQQRFINHVKEQRKFLKLVFNEYFIIALIFMLGAVGFWYSQALTTLPQGVWWAQPVAIIIIGLVTLLFHPVTLLQAADEAFLLPQERSLPEYLRDAYSYSLLMPIISLMLLGFFLTPFLARGVGFSLLQVILLAIIAIIIVITLISNQLTAFYQSSPHHYLLGENIILNFGLLIIAVYLNTWLALVLAVLWWSWCEYRWHRCLKKGVFQWHAAIIKEANRSYQLKRFYNLFTDVPGISSKVARRKWLDWLFQPITLEQKNAYFYLFARGFVRNSEYSGLFVRLTIVALLLIYAIHNYWVLTVIGALFIYLVEFQLLPLFKKYDAIVLTHIYPLTESQKQQSFQLLVTIVLLLQWLIMTLALLIFLGLHLTTFLPIIISLVMVIVLVKFYLPRQLQKLKQ</sequence>
<dbReference type="STRING" id="1218508.JG29_05670"/>
<proteinExistence type="predicted"/>
<feature type="transmembrane region" description="Helical" evidence="1">
    <location>
        <begin position="348"/>
        <end position="369"/>
    </location>
</feature>
<dbReference type="PATRIC" id="fig|1218508.4.peg.582"/>
<feature type="transmembrane region" description="Helical" evidence="1">
    <location>
        <begin position="170"/>
        <end position="198"/>
    </location>
</feature>
<reference evidence="2 3" key="1">
    <citation type="submission" date="2014-12" db="EMBL/GenBank/DDBJ databases">
        <title>Comparative genomics of the lactic acid bacteria isolated from the honey bee gut.</title>
        <authorList>
            <person name="Ellegaard K.M."/>
            <person name="Tamarit D."/>
            <person name="Javelind E."/>
            <person name="Olofsson T."/>
            <person name="Andersson S.G."/>
            <person name="Vasquez A."/>
        </authorList>
    </citation>
    <scope>NUCLEOTIDE SEQUENCE [LARGE SCALE GENOMIC DNA]</scope>
    <source>
        <strain evidence="2 3">Hon2</strain>
    </source>
</reference>
<dbReference type="EMBL" id="JXBZ01000005">
    <property type="protein sequence ID" value="KJY49117.1"/>
    <property type="molecule type" value="Genomic_DNA"/>
</dbReference>
<keyword evidence="1" id="KW-0812">Transmembrane</keyword>
<dbReference type="OrthoDB" id="2447941at2"/>
<dbReference type="Pfam" id="PF05975">
    <property type="entry name" value="EcsB"/>
    <property type="match status" value="1"/>
</dbReference>
<keyword evidence="1" id="KW-1133">Transmembrane helix</keyword>
<evidence type="ECO:0000313" key="2">
    <source>
        <dbReference type="EMBL" id="KJY49117.1"/>
    </source>
</evidence>
<dbReference type="InterPro" id="IPR010288">
    <property type="entry name" value="EcsB_ABC"/>
</dbReference>
<gene>
    <name evidence="2" type="ORF">JG29_05670</name>
</gene>
<feature type="transmembrane region" description="Helical" evidence="1">
    <location>
        <begin position="130"/>
        <end position="149"/>
    </location>
</feature>
<feature type="transmembrane region" description="Helical" evidence="1">
    <location>
        <begin position="375"/>
        <end position="394"/>
    </location>
</feature>
<dbReference type="Proteomes" id="UP000033695">
    <property type="component" value="Unassembled WGS sequence"/>
</dbReference>
<keyword evidence="3" id="KW-1185">Reference proteome</keyword>
<dbReference type="HOGENOM" id="CLU_054332_1_0_9"/>
<dbReference type="AlphaFoldDB" id="A0A0F4KR21"/>
<dbReference type="RefSeq" id="WP_045922425.1">
    <property type="nucleotide sequence ID" value="NZ_JBHTHW010000003.1"/>
</dbReference>
<name>A0A0F4KR21_9LACO</name>
<feature type="transmembrane region" description="Helical" evidence="1">
    <location>
        <begin position="55"/>
        <end position="80"/>
    </location>
</feature>
<keyword evidence="1" id="KW-0472">Membrane</keyword>
<evidence type="ECO:0000313" key="3">
    <source>
        <dbReference type="Proteomes" id="UP000033695"/>
    </source>
</evidence>